<dbReference type="Proteomes" id="UP001152759">
    <property type="component" value="Chromosome 3"/>
</dbReference>
<dbReference type="GO" id="GO:0030687">
    <property type="term" value="C:preribosome, large subunit precursor"/>
    <property type="evidence" value="ECO:0007669"/>
    <property type="project" value="TreeGrafter"/>
</dbReference>
<dbReference type="GO" id="GO:0005730">
    <property type="term" value="C:nucleolus"/>
    <property type="evidence" value="ECO:0007669"/>
    <property type="project" value="TreeGrafter"/>
</dbReference>
<dbReference type="GO" id="GO:0000470">
    <property type="term" value="P:maturation of LSU-rRNA"/>
    <property type="evidence" value="ECO:0007669"/>
    <property type="project" value="TreeGrafter"/>
</dbReference>
<sequence>MTGVKAIKRRRDVHKKVSEKKKARSEARKIRKETGDPGQTPKTIENQRKKSETILEPETAEQDRIEEVERDIATDEFSSYFNKEYEPKILLTSCTKDIKKKTRKFMIELSRVIPNTTIYKRRDDKLKKIIPHAIDDGYSDIVVINENSQKPNGLLLIHLPDGPTANFRLSNVRTTKEMRKDHKLITEHRPEVILNNFTTRLGHSVARMLASIFHYDPEFKGRRVVTFHNQRDFIFFRHHIYWFKSGERCALRELGPRFTLKLQSLQMGTFDTKFGDYEWTMVEKRKEIEKNRRQFVL</sequence>
<evidence type="ECO:0000259" key="2">
    <source>
        <dbReference type="PROSITE" id="PS50833"/>
    </source>
</evidence>
<feature type="compositionally biased region" description="Basic residues" evidence="1">
    <location>
        <begin position="1"/>
        <end position="23"/>
    </location>
</feature>
<dbReference type="Pfam" id="PF04427">
    <property type="entry name" value="Brix"/>
    <property type="match status" value="1"/>
</dbReference>
<keyword evidence="4" id="KW-1185">Reference proteome</keyword>
<evidence type="ECO:0000313" key="3">
    <source>
        <dbReference type="EMBL" id="CAH0387600.1"/>
    </source>
</evidence>
<evidence type="ECO:0000313" key="4">
    <source>
        <dbReference type="Proteomes" id="UP001152759"/>
    </source>
</evidence>
<organism evidence="3 4">
    <name type="scientific">Bemisia tabaci</name>
    <name type="common">Sweetpotato whitefly</name>
    <name type="synonym">Aleurodes tabaci</name>
    <dbReference type="NCBI Taxonomy" id="7038"/>
    <lineage>
        <taxon>Eukaryota</taxon>
        <taxon>Metazoa</taxon>
        <taxon>Ecdysozoa</taxon>
        <taxon>Arthropoda</taxon>
        <taxon>Hexapoda</taxon>
        <taxon>Insecta</taxon>
        <taxon>Pterygota</taxon>
        <taxon>Neoptera</taxon>
        <taxon>Paraneoptera</taxon>
        <taxon>Hemiptera</taxon>
        <taxon>Sternorrhyncha</taxon>
        <taxon>Aleyrodoidea</taxon>
        <taxon>Aleyrodidae</taxon>
        <taxon>Aleyrodinae</taxon>
        <taxon>Bemisia</taxon>
    </lineage>
</organism>
<dbReference type="SMART" id="SM00879">
    <property type="entry name" value="Brix"/>
    <property type="match status" value="1"/>
</dbReference>
<feature type="domain" description="Brix" evidence="2">
    <location>
        <begin position="88"/>
        <end position="271"/>
    </location>
</feature>
<dbReference type="Gene3D" id="3.40.50.10480">
    <property type="entry name" value="Probable brix-domain ribosomal biogenesis protein"/>
    <property type="match status" value="1"/>
</dbReference>
<dbReference type="KEGG" id="btab:109035725"/>
<proteinExistence type="predicted"/>
<dbReference type="InterPro" id="IPR044281">
    <property type="entry name" value="IMP4/RPF1"/>
</dbReference>
<feature type="region of interest" description="Disordered" evidence="1">
    <location>
        <begin position="1"/>
        <end position="63"/>
    </location>
</feature>
<dbReference type="GO" id="GO:0000460">
    <property type="term" value="P:maturation of 5.8S rRNA"/>
    <property type="evidence" value="ECO:0007669"/>
    <property type="project" value="TreeGrafter"/>
</dbReference>
<dbReference type="SUPFAM" id="SSF52954">
    <property type="entry name" value="Class II aaRS ABD-related"/>
    <property type="match status" value="1"/>
</dbReference>
<evidence type="ECO:0000256" key="1">
    <source>
        <dbReference type="SAM" id="MobiDB-lite"/>
    </source>
</evidence>
<dbReference type="EMBL" id="OU963864">
    <property type="protein sequence ID" value="CAH0387600.1"/>
    <property type="molecule type" value="Genomic_DNA"/>
</dbReference>
<dbReference type="GO" id="GO:0042134">
    <property type="term" value="F:rRNA primary transcript binding"/>
    <property type="evidence" value="ECO:0007669"/>
    <property type="project" value="InterPro"/>
</dbReference>
<dbReference type="InterPro" id="IPR007109">
    <property type="entry name" value="Brix"/>
</dbReference>
<dbReference type="PANTHER" id="PTHR22734">
    <property type="entry name" value="U3 SMALL NUCLEOLAR RIBONUCLEOPROTEIN PROTEIN IMP4"/>
    <property type="match status" value="1"/>
</dbReference>
<dbReference type="FunFam" id="3.40.50.10480:FF:000002">
    <property type="entry name" value="Ribosome production factor 1"/>
    <property type="match status" value="1"/>
</dbReference>
<dbReference type="PANTHER" id="PTHR22734:SF3">
    <property type="entry name" value="RIBOSOME PRODUCTION FACTOR 1"/>
    <property type="match status" value="1"/>
</dbReference>
<dbReference type="PROSITE" id="PS50833">
    <property type="entry name" value="BRIX"/>
    <property type="match status" value="1"/>
</dbReference>
<protein>
    <recommendedName>
        <fullName evidence="2">Brix domain-containing protein</fullName>
    </recommendedName>
</protein>
<reference evidence="3" key="1">
    <citation type="submission" date="2021-12" db="EMBL/GenBank/DDBJ databases">
        <authorList>
            <person name="King R."/>
        </authorList>
    </citation>
    <scope>NUCLEOTIDE SEQUENCE</scope>
</reference>
<dbReference type="AlphaFoldDB" id="A0A9P0A825"/>
<accession>A0A9P0A825</accession>
<name>A0A9P0A825_BEMTA</name>
<feature type="compositionally biased region" description="Basic and acidic residues" evidence="1">
    <location>
        <begin position="24"/>
        <end position="35"/>
    </location>
</feature>
<gene>
    <name evidence="3" type="ORF">BEMITA_LOCUS6598</name>
</gene>